<sequence>MDDHDLSPKERRRRRDRARRAAMSPRQRAAINKRRRDSYAGKRLFMTPEEKKEKTRQSKRDYRKRAKEQQASNLHPDSIAMPSPHFTPELVFPLPDKSPSRISDELEIPLVNGTPIYIQSSVEQSPGVITPEPIPLNHTIHSKPVTPGIRNSRLNWRNQMFEATIGRNTKRPACEKFNYTSQPTQTSCVMDNEPDDWEADEDVDLETANEDPNEPDVPDPYDAVYANVPDVTHMLKLEDNCEHCNAKKFESEPPGFCCRSGKIHLSTHETPPELMRLWSSSDADARHFRANIRYFNGHFSFTSMYYKLDRVTTDMRNCGIYTFRAHGQIYHNIRSFGKEDGHEPGHLELYFYDDDPSLEHRLRKCREKSAQEDREVIQRLKDILHGINPYSENLRSMGQVDNLQDYHVELNLDQRLDQRTYNVPLTLEVAAVWIEGSERRGQFDNSVVLQGKDRLIHGIRSYHGCYDALSYPLFFPRGELGWHNCIPKVGVTMAEVNKARAIRKARADGGGDDDAGSAGNKCVSVRDYYCYKFQMRPGIFNPILYDKRLFQQFAVDTYVKIESSRLDYIRNNQDILRADLYQGLVDSWRTGVEDADEVGKRTVLSPTFIGGPRNMRRRYMDAMALVRKFGKPDIFLTMTCNPNWDEIKNELYPGQSPQDRPDLVSRVFRAKLEELKKMLMEKDILGKVRAFVYVVEFQKRGLPHAHFLLIMQRKYKITCPEQYDLLISAELPNKKKYPDLYRMVMKHMMHGPCGTLNPLCPCTRGRTSCKNRYPRPFCDSTSQGKDSYPIYRRRDDGRKEIIRGHILDNQWVVPYNPCLLRTFNCHINVEACSSIKSVKYLFKYIYKGHDRASVAVREAGKKDDKGNVDEITQYRKARWVTPPEAMWRIYGFDLSKNHPPVQQLQLHLPDMHMVTYHKRDKIERVVKRPGILYRDFPEHYTWESNGKFWKPRKNAVYQVGRLVSAHPAEGERYFLRVLLNHVAGATSYRDLRTVDGVLLPSFREAAERRGLIKEHNTLDEYLIENSLFHMPSSLRRLFATILVFCEPNDVFGLWTKHLDAMSEDYRRNNPNPSLVEQMVLIDIRNMLQSMGKDIRSFPLPGIDDAYDDASGIPREIFEEASIDQDLEDVGLSDSLNKEQRAAYEEIMSKVDTEQGDLFFVGGPGGTRKTFLYRALLGTLRNQNKLAIATATSGVAASIMPGGRTAHSRFKIPLTLEDGGCCSFTKQSGTAKLLQQASLIIWDEASMAKRQAMEALDNSLRGIMGRQDLPFGGKIVVFGGDFRQVLLVVRKGSRAQIVDASLRRSYLWESMHHLKLVRNMRAQSDLWFAEYLLRIGGGTEEVNGDGDVCLPDDICVPYSGDSEKDLDMLIECIFPNLNANMTNKDYITSRAILSTRNDWVDNINIKMIGMFQGGEMVYHSFDSAIDDPHNYYPSEFLNTLTPNRLPPHLLKLKIGCPVILLRNINPANGLCNGI</sequence>
<dbReference type="GO" id="GO:0006281">
    <property type="term" value="P:DNA repair"/>
    <property type="evidence" value="ECO:0007669"/>
    <property type="project" value="UniProtKB-KW"/>
</dbReference>
<feature type="compositionally biased region" description="Basic residues" evidence="2">
    <location>
        <begin position="10"/>
        <end position="20"/>
    </location>
</feature>
<dbReference type="InterPro" id="IPR010285">
    <property type="entry name" value="DNA_helicase_pif1-like_DEAD"/>
</dbReference>
<proteinExistence type="inferred from homology"/>
<dbReference type="PANTHER" id="PTHR10492">
    <property type="match status" value="1"/>
</dbReference>
<evidence type="ECO:0000259" key="4">
    <source>
        <dbReference type="Pfam" id="PF14214"/>
    </source>
</evidence>
<reference evidence="6" key="1">
    <citation type="journal article" date="2012" name="Nat. Biotechnol.">
        <title>Reference genome sequence of the model plant Setaria.</title>
        <authorList>
            <person name="Bennetzen J.L."/>
            <person name="Schmutz J."/>
            <person name="Wang H."/>
            <person name="Percifield R."/>
            <person name="Hawkins J."/>
            <person name="Pontaroli A.C."/>
            <person name="Estep M."/>
            <person name="Feng L."/>
            <person name="Vaughn J.N."/>
            <person name="Grimwood J."/>
            <person name="Jenkins J."/>
            <person name="Barry K."/>
            <person name="Lindquist E."/>
            <person name="Hellsten U."/>
            <person name="Deshpande S."/>
            <person name="Wang X."/>
            <person name="Wu X."/>
            <person name="Mitros T."/>
            <person name="Triplett J."/>
            <person name="Yang X."/>
            <person name="Ye C.Y."/>
            <person name="Mauro-Herrera M."/>
            <person name="Wang L."/>
            <person name="Li P."/>
            <person name="Sharma M."/>
            <person name="Sharma R."/>
            <person name="Ronald P.C."/>
            <person name="Panaud O."/>
            <person name="Kellogg E.A."/>
            <person name="Brutnell T.P."/>
            <person name="Doust A.N."/>
            <person name="Tuskan G.A."/>
            <person name="Rokhsar D."/>
            <person name="Devos K.M."/>
        </authorList>
    </citation>
    <scope>NUCLEOTIDE SEQUENCE [LARGE SCALE GENOMIC DNA]</scope>
    <source>
        <strain evidence="6">Yugu1</strain>
    </source>
</reference>
<evidence type="ECO:0000256" key="2">
    <source>
        <dbReference type="SAM" id="MobiDB-lite"/>
    </source>
</evidence>
<keyword evidence="1" id="KW-0547">Nucleotide-binding</keyword>
<feature type="compositionally biased region" description="Basic and acidic residues" evidence="2">
    <location>
        <begin position="48"/>
        <end position="60"/>
    </location>
</feature>
<dbReference type="GO" id="GO:0016887">
    <property type="term" value="F:ATP hydrolysis activity"/>
    <property type="evidence" value="ECO:0007669"/>
    <property type="project" value="RHEA"/>
</dbReference>
<organism evidence="6">
    <name type="scientific">Setaria italica</name>
    <name type="common">Foxtail millet</name>
    <name type="synonym">Panicum italicum</name>
    <dbReference type="NCBI Taxonomy" id="4555"/>
    <lineage>
        <taxon>Eukaryota</taxon>
        <taxon>Viridiplantae</taxon>
        <taxon>Streptophyta</taxon>
        <taxon>Embryophyta</taxon>
        <taxon>Tracheophyta</taxon>
        <taxon>Spermatophyta</taxon>
        <taxon>Magnoliopsida</taxon>
        <taxon>Liliopsida</taxon>
        <taxon>Poales</taxon>
        <taxon>Poaceae</taxon>
        <taxon>PACMAD clade</taxon>
        <taxon>Panicoideae</taxon>
        <taxon>Panicodae</taxon>
        <taxon>Paniceae</taxon>
        <taxon>Cenchrinae</taxon>
        <taxon>Setaria</taxon>
    </lineage>
</organism>
<dbReference type="SUPFAM" id="SSF52540">
    <property type="entry name" value="P-loop containing nucleoside triphosphate hydrolases"/>
    <property type="match status" value="2"/>
</dbReference>
<dbReference type="Pfam" id="PF14214">
    <property type="entry name" value="Helitron_like_N"/>
    <property type="match status" value="1"/>
</dbReference>
<dbReference type="Gene3D" id="3.40.50.300">
    <property type="entry name" value="P-loop containing nucleotide triphosphate hydrolases"/>
    <property type="match status" value="1"/>
</dbReference>
<dbReference type="InterPro" id="IPR027417">
    <property type="entry name" value="P-loop_NTPase"/>
</dbReference>
<accession>A0A368RRB9</accession>
<evidence type="ECO:0000259" key="5">
    <source>
        <dbReference type="Pfam" id="PF21530"/>
    </source>
</evidence>
<reference evidence="6" key="2">
    <citation type="submission" date="2015-07" db="EMBL/GenBank/DDBJ databases">
        <authorList>
            <person name="Noorani M."/>
        </authorList>
    </citation>
    <scope>NUCLEOTIDE SEQUENCE</scope>
    <source>
        <strain evidence="6">Yugu1</strain>
    </source>
</reference>
<dbReference type="InterPro" id="IPR049163">
    <property type="entry name" value="Pif1-like_2B_dom"/>
</dbReference>
<gene>
    <name evidence="6" type="ORF">SETIT_7G027800v2</name>
</gene>
<dbReference type="GO" id="GO:0000723">
    <property type="term" value="P:telomere maintenance"/>
    <property type="evidence" value="ECO:0007669"/>
    <property type="project" value="InterPro"/>
</dbReference>
<keyword evidence="1" id="KW-0067">ATP-binding</keyword>
<dbReference type="GO" id="GO:0006310">
    <property type="term" value="P:DNA recombination"/>
    <property type="evidence" value="ECO:0007669"/>
    <property type="project" value="UniProtKB-KW"/>
</dbReference>
<protein>
    <recommendedName>
        <fullName evidence="1">ATP-dependent DNA helicase</fullName>
        <ecNumber evidence="1">5.6.2.3</ecNumber>
    </recommendedName>
</protein>
<dbReference type="Pfam" id="PF05970">
    <property type="entry name" value="PIF1"/>
    <property type="match status" value="1"/>
</dbReference>
<feature type="region of interest" description="Disordered" evidence="2">
    <location>
        <begin position="1"/>
        <end position="88"/>
    </location>
</feature>
<dbReference type="Pfam" id="PF21530">
    <property type="entry name" value="Pif1_2B_dom"/>
    <property type="match status" value="1"/>
</dbReference>
<name>A0A368RRB9_SETIT</name>
<keyword evidence="1" id="KW-0234">DNA repair</keyword>
<dbReference type="EMBL" id="CM003534">
    <property type="protein sequence ID" value="RCV32739.1"/>
    <property type="molecule type" value="Genomic_DNA"/>
</dbReference>
<feature type="domain" description="DNA helicase Pif1-like 2B" evidence="5">
    <location>
        <begin position="1434"/>
        <end position="1473"/>
    </location>
</feature>
<dbReference type="GO" id="GO:0005524">
    <property type="term" value="F:ATP binding"/>
    <property type="evidence" value="ECO:0007669"/>
    <property type="project" value="UniProtKB-KW"/>
</dbReference>
<dbReference type="InterPro" id="IPR025476">
    <property type="entry name" value="Helitron_helicase-like"/>
</dbReference>
<keyword evidence="1" id="KW-0233">DNA recombination</keyword>
<dbReference type="EC" id="5.6.2.3" evidence="1"/>
<comment type="similarity">
    <text evidence="1">Belongs to the helicase family.</text>
</comment>
<dbReference type="GO" id="GO:0043139">
    <property type="term" value="F:5'-3' DNA helicase activity"/>
    <property type="evidence" value="ECO:0007669"/>
    <property type="project" value="UniProtKB-EC"/>
</dbReference>
<evidence type="ECO:0000313" key="6">
    <source>
        <dbReference type="EMBL" id="RCV32739.1"/>
    </source>
</evidence>
<keyword evidence="1" id="KW-0227">DNA damage</keyword>
<comment type="catalytic activity">
    <reaction evidence="1">
        <text>ATP + H2O = ADP + phosphate + H(+)</text>
        <dbReference type="Rhea" id="RHEA:13065"/>
        <dbReference type="ChEBI" id="CHEBI:15377"/>
        <dbReference type="ChEBI" id="CHEBI:15378"/>
        <dbReference type="ChEBI" id="CHEBI:30616"/>
        <dbReference type="ChEBI" id="CHEBI:43474"/>
        <dbReference type="ChEBI" id="CHEBI:456216"/>
        <dbReference type="EC" id="5.6.2.3"/>
    </reaction>
</comment>
<comment type="cofactor">
    <cofactor evidence="1">
        <name>Mg(2+)</name>
        <dbReference type="ChEBI" id="CHEBI:18420"/>
    </cofactor>
</comment>
<feature type="domain" description="DNA helicase Pif1-like DEAD-box helicase" evidence="3">
    <location>
        <begin position="1135"/>
        <end position="1338"/>
    </location>
</feature>
<evidence type="ECO:0000259" key="3">
    <source>
        <dbReference type="Pfam" id="PF05970"/>
    </source>
</evidence>
<dbReference type="PANTHER" id="PTHR10492:SF92">
    <property type="entry name" value="ATP-DEPENDENT DNA HELICASE"/>
    <property type="match status" value="1"/>
</dbReference>
<dbReference type="OrthoDB" id="1728974at2759"/>
<dbReference type="STRING" id="4555.A0A368RRB9"/>
<evidence type="ECO:0000256" key="1">
    <source>
        <dbReference type="RuleBase" id="RU363044"/>
    </source>
</evidence>
<keyword evidence="1" id="KW-0378">Hydrolase</keyword>
<feature type="domain" description="Helitron helicase-like" evidence="4">
    <location>
        <begin position="528"/>
        <end position="709"/>
    </location>
</feature>
<keyword evidence="1" id="KW-0347">Helicase</keyword>